<dbReference type="RefSeq" id="WP_305928555.1">
    <property type="nucleotide sequence ID" value="NZ_JAVAIL010000001.1"/>
</dbReference>
<feature type="region of interest" description="Disordered" evidence="1">
    <location>
        <begin position="1"/>
        <end position="38"/>
    </location>
</feature>
<gene>
    <name evidence="2" type="ORF">Q9K01_02105</name>
</gene>
<proteinExistence type="predicted"/>
<name>A0ABT9H6D2_9SPHN</name>
<feature type="compositionally biased region" description="Polar residues" evidence="1">
    <location>
        <begin position="1"/>
        <end position="12"/>
    </location>
</feature>
<keyword evidence="3" id="KW-1185">Reference proteome</keyword>
<evidence type="ECO:0000313" key="2">
    <source>
        <dbReference type="EMBL" id="MDP4538420.1"/>
    </source>
</evidence>
<organism evidence="2 3">
    <name type="scientific">Qipengyuania benthica</name>
    <dbReference type="NCBI Taxonomy" id="3067651"/>
    <lineage>
        <taxon>Bacteria</taxon>
        <taxon>Pseudomonadati</taxon>
        <taxon>Pseudomonadota</taxon>
        <taxon>Alphaproteobacteria</taxon>
        <taxon>Sphingomonadales</taxon>
        <taxon>Erythrobacteraceae</taxon>
        <taxon>Qipengyuania</taxon>
    </lineage>
</organism>
<protein>
    <submittedName>
        <fullName evidence="2">Uncharacterized protein</fullName>
    </submittedName>
</protein>
<sequence>MTHSTYRSSSPDRWTMPRGASDTSLRRQIHGRIQPLDPPSFLERLFGMR</sequence>
<evidence type="ECO:0000313" key="3">
    <source>
        <dbReference type="Proteomes" id="UP001235664"/>
    </source>
</evidence>
<evidence type="ECO:0000256" key="1">
    <source>
        <dbReference type="SAM" id="MobiDB-lite"/>
    </source>
</evidence>
<comment type="caution">
    <text evidence="2">The sequence shown here is derived from an EMBL/GenBank/DDBJ whole genome shotgun (WGS) entry which is preliminary data.</text>
</comment>
<dbReference type="Proteomes" id="UP001235664">
    <property type="component" value="Unassembled WGS sequence"/>
</dbReference>
<dbReference type="EMBL" id="JAVAIL010000001">
    <property type="protein sequence ID" value="MDP4538420.1"/>
    <property type="molecule type" value="Genomic_DNA"/>
</dbReference>
<reference evidence="2 3" key="1">
    <citation type="submission" date="2023-08" db="EMBL/GenBank/DDBJ databases">
        <title>genomic of DY56.</title>
        <authorList>
            <person name="Wang Y."/>
        </authorList>
    </citation>
    <scope>NUCLEOTIDE SEQUENCE [LARGE SCALE GENOMIC DNA]</scope>
    <source>
        <strain evidence="2 3">DY56-A-20</strain>
    </source>
</reference>
<accession>A0ABT9H6D2</accession>